<dbReference type="InterPro" id="IPR020561">
    <property type="entry name" value="PRibGlycinamid_synth_ATP-grasp"/>
</dbReference>
<accession>A0AAU6SXU8</accession>
<dbReference type="GO" id="GO:0009432">
    <property type="term" value="P:SOS response"/>
    <property type="evidence" value="ECO:0007669"/>
    <property type="project" value="TreeGrafter"/>
</dbReference>
<evidence type="ECO:0000256" key="3">
    <source>
        <dbReference type="ARBA" id="ARBA00022840"/>
    </source>
</evidence>
<dbReference type="PROSITE" id="PS50975">
    <property type="entry name" value="ATP_GRASP"/>
    <property type="match status" value="1"/>
</dbReference>
<dbReference type="GO" id="GO:0005737">
    <property type="term" value="C:cytoplasm"/>
    <property type="evidence" value="ECO:0007669"/>
    <property type="project" value="TreeGrafter"/>
</dbReference>
<keyword evidence="1" id="KW-0436">Ligase</keyword>
<evidence type="ECO:0000256" key="1">
    <source>
        <dbReference type="ARBA" id="ARBA00022598"/>
    </source>
</evidence>
<dbReference type="GO" id="GO:0005524">
    <property type="term" value="F:ATP binding"/>
    <property type="evidence" value="ECO:0007669"/>
    <property type="project" value="UniProtKB-UniRule"/>
</dbReference>
<dbReference type="InterPro" id="IPR011761">
    <property type="entry name" value="ATP-grasp"/>
</dbReference>
<keyword evidence="2 4" id="KW-0547">Nucleotide-binding</keyword>
<organism evidence="6">
    <name type="scientific">bacterium 19CA03SA04</name>
    <dbReference type="NCBI Taxonomy" id="2920698"/>
    <lineage>
        <taxon>Bacteria</taxon>
    </lineage>
</organism>
<dbReference type="GO" id="GO:0018169">
    <property type="term" value="F:ribosomal S6-glutamic acid ligase activity"/>
    <property type="evidence" value="ECO:0007669"/>
    <property type="project" value="TreeGrafter"/>
</dbReference>
<evidence type="ECO:0000256" key="4">
    <source>
        <dbReference type="PROSITE-ProRule" id="PRU00409"/>
    </source>
</evidence>
<evidence type="ECO:0000259" key="5">
    <source>
        <dbReference type="PROSITE" id="PS50975"/>
    </source>
</evidence>
<evidence type="ECO:0000313" key="6">
    <source>
        <dbReference type="EMBL" id="XAG24800.1"/>
    </source>
</evidence>
<protein>
    <submittedName>
        <fullName evidence="6">ATP-grasp domain-containing protein</fullName>
    </submittedName>
</protein>
<gene>
    <name evidence="6" type="ORF">MRM62_00865</name>
</gene>
<dbReference type="EMBL" id="CP095340">
    <property type="protein sequence ID" value="XAG24800.1"/>
    <property type="molecule type" value="Genomic_DNA"/>
</dbReference>
<dbReference type="GO" id="GO:0046872">
    <property type="term" value="F:metal ion binding"/>
    <property type="evidence" value="ECO:0007669"/>
    <property type="project" value="InterPro"/>
</dbReference>
<dbReference type="SUPFAM" id="SSF56059">
    <property type="entry name" value="Glutathione synthetase ATP-binding domain-like"/>
    <property type="match status" value="1"/>
</dbReference>
<reference evidence="6" key="1">
    <citation type="submission" date="2022-03" db="EMBL/GenBank/DDBJ databases">
        <title>Sea Food Isolates.</title>
        <authorList>
            <person name="Li c."/>
        </authorList>
    </citation>
    <scope>NUCLEOTIDE SEQUENCE</scope>
    <source>
        <strain evidence="6">19CA03SA04</strain>
    </source>
</reference>
<dbReference type="AlphaFoldDB" id="A0AAU6SXU8"/>
<dbReference type="PANTHER" id="PTHR21621:SF0">
    <property type="entry name" value="BETA-CITRYLGLUTAMATE SYNTHASE B-RELATED"/>
    <property type="match status" value="1"/>
</dbReference>
<dbReference type="PANTHER" id="PTHR21621">
    <property type="entry name" value="RIBOSOMAL PROTEIN S6 MODIFICATION PROTEIN"/>
    <property type="match status" value="1"/>
</dbReference>
<dbReference type="Pfam" id="PF01071">
    <property type="entry name" value="GARS_A"/>
    <property type="match status" value="1"/>
</dbReference>
<feature type="domain" description="ATP-grasp" evidence="5">
    <location>
        <begin position="90"/>
        <end position="339"/>
    </location>
</feature>
<name>A0AAU6SXU8_UNCXX</name>
<proteinExistence type="predicted"/>
<sequence>MVFYNDSALSWFVNDYILDRECSLFPLVFNFSHSDGYVIAAKKLGLKLIGENEIKEIYQGGKRIGELNGMVSDLVSKEAIKTLKQKSIVQTLLNKAGVNIPKFKSFTSDDKGYQTAFNFWSEQAYSGYVIKPSDARAGEGITIGVQDEESFATAWNYAKTSLSNPQSEILLEERITGIDVRVLVVGDQAVCATARIPAYVIGDGVSNVDKLVHDKNKLRSKHPHHKRYLISISKNANFLDYIPIHGEVLFLSNKANIHQGGEAIDVTNLISDRIKSNAINAAKSIPDNLVSGVDVMVSDFENDEGKVIEMNSHANFGIHYYPMYGISRNPAEAVLKLMMAKNT</sequence>
<dbReference type="Gene3D" id="3.30.470.20">
    <property type="entry name" value="ATP-grasp fold, B domain"/>
    <property type="match status" value="2"/>
</dbReference>
<evidence type="ECO:0000256" key="2">
    <source>
        <dbReference type="ARBA" id="ARBA00022741"/>
    </source>
</evidence>
<keyword evidence="3 4" id="KW-0067">ATP-binding</keyword>